<sequence length="458" mass="53225">MVQKDGIRLLFHKHVHSNTKRSIFPSEPAEKRFPSLPPTPPVPSPRIPIEIIFQTVRCCSSTPDTLCKLALVNHEISELASKLLWKDLSLGLSSKHPLGHTPRLGSSRRYEHSRNLTKVMNCYFTNYNYLTRLSLIPPHPHRYFNYIYGYDNLQTVKFHLGTLKGIGGKGGWSERKSTSEDIISKNYAKKLPANFNKLIWVGIPEPYYKDCWYASWDESGFRPYSNESKSDRCRGGPSKVIFQLNDIYTDSMFTFVKETFLRARFPKVEELVIMFIPRKIIVTYTQGPDKSYFPRFSPRQDSMSFILDLVNLLNELDVRYPNMKITLVDTNCLDGLWLGIMKDVNITIDRRTKERILAGQMNYEGIYGTTSTITARPKVAEEEFEKIMNDYFESRLMRQAKRLGMKVMMDAGEIVQDDAKIANIKIERKQKLMSMREYVKASRDWEDELDIEDVRAYL</sequence>
<evidence type="ECO:0000313" key="1">
    <source>
        <dbReference type="EMBL" id="WWD07741.1"/>
    </source>
</evidence>
<gene>
    <name evidence="1" type="ORF">V865_005843</name>
</gene>
<dbReference type="GeneID" id="91104644"/>
<dbReference type="RefSeq" id="XP_066085708.1">
    <property type="nucleotide sequence ID" value="XM_066229611.1"/>
</dbReference>
<reference evidence="1 2" key="1">
    <citation type="submission" date="2024-01" db="EMBL/GenBank/DDBJ databases">
        <title>Comparative genomics of Cryptococcus and Kwoniella reveals pathogenesis evolution and contrasting modes of karyotype evolution via chromosome fusion or intercentromeric recombination.</title>
        <authorList>
            <person name="Coelho M.A."/>
            <person name="David-Palma M."/>
            <person name="Shea T."/>
            <person name="Bowers K."/>
            <person name="McGinley-Smith S."/>
            <person name="Mohammad A.W."/>
            <person name="Gnirke A."/>
            <person name="Yurkov A.M."/>
            <person name="Nowrousian M."/>
            <person name="Sun S."/>
            <person name="Cuomo C.A."/>
            <person name="Heitman J."/>
        </authorList>
    </citation>
    <scope>NUCLEOTIDE SEQUENCE [LARGE SCALE GENOMIC DNA]</scope>
    <source>
        <strain evidence="1 2">PYCC6329</strain>
    </source>
</reference>
<dbReference type="AlphaFoldDB" id="A0AAX4KMS0"/>
<protein>
    <recommendedName>
        <fullName evidence="3">F-box domain-containing protein</fullName>
    </recommendedName>
</protein>
<keyword evidence="2" id="KW-1185">Reference proteome</keyword>
<organism evidence="1 2">
    <name type="scientific">Kwoniella europaea PYCC6329</name>
    <dbReference type="NCBI Taxonomy" id="1423913"/>
    <lineage>
        <taxon>Eukaryota</taxon>
        <taxon>Fungi</taxon>
        <taxon>Dikarya</taxon>
        <taxon>Basidiomycota</taxon>
        <taxon>Agaricomycotina</taxon>
        <taxon>Tremellomycetes</taxon>
        <taxon>Tremellales</taxon>
        <taxon>Cryptococcaceae</taxon>
        <taxon>Kwoniella</taxon>
    </lineage>
</organism>
<dbReference type="EMBL" id="CP144089">
    <property type="protein sequence ID" value="WWD07741.1"/>
    <property type="molecule type" value="Genomic_DNA"/>
</dbReference>
<evidence type="ECO:0008006" key="3">
    <source>
        <dbReference type="Google" id="ProtNLM"/>
    </source>
</evidence>
<dbReference type="Proteomes" id="UP001358614">
    <property type="component" value="Chromosome 1"/>
</dbReference>
<proteinExistence type="predicted"/>
<dbReference type="KEGG" id="ker:91104644"/>
<name>A0AAX4KMS0_9TREE</name>
<accession>A0AAX4KMS0</accession>
<evidence type="ECO:0000313" key="2">
    <source>
        <dbReference type="Proteomes" id="UP001358614"/>
    </source>
</evidence>